<protein>
    <submittedName>
        <fullName evidence="2">Uncharacterized protein</fullName>
    </submittedName>
</protein>
<evidence type="ECO:0000256" key="1">
    <source>
        <dbReference type="SAM" id="MobiDB-lite"/>
    </source>
</evidence>
<evidence type="ECO:0000313" key="2">
    <source>
        <dbReference type="EMBL" id="KAI7752523.1"/>
    </source>
</evidence>
<evidence type="ECO:0000313" key="3">
    <source>
        <dbReference type="Proteomes" id="UP001206925"/>
    </source>
</evidence>
<gene>
    <name evidence="2" type="ORF">M8C21_015874</name>
</gene>
<name>A0AAD5D275_AMBAR</name>
<feature type="region of interest" description="Disordered" evidence="1">
    <location>
        <begin position="28"/>
        <end position="51"/>
    </location>
</feature>
<organism evidence="2 3">
    <name type="scientific">Ambrosia artemisiifolia</name>
    <name type="common">Common ragweed</name>
    <dbReference type="NCBI Taxonomy" id="4212"/>
    <lineage>
        <taxon>Eukaryota</taxon>
        <taxon>Viridiplantae</taxon>
        <taxon>Streptophyta</taxon>
        <taxon>Embryophyta</taxon>
        <taxon>Tracheophyta</taxon>
        <taxon>Spermatophyta</taxon>
        <taxon>Magnoliopsida</taxon>
        <taxon>eudicotyledons</taxon>
        <taxon>Gunneridae</taxon>
        <taxon>Pentapetalae</taxon>
        <taxon>asterids</taxon>
        <taxon>campanulids</taxon>
        <taxon>Asterales</taxon>
        <taxon>Asteraceae</taxon>
        <taxon>Asteroideae</taxon>
        <taxon>Heliantheae alliance</taxon>
        <taxon>Heliantheae</taxon>
        <taxon>Ambrosia</taxon>
    </lineage>
</organism>
<sequence length="119" mass="13016">MKLHQIRSLLLNIKDPVHIPVSIKGGRVNGRSKVTKNNKAAPRTPVSNSGLLSPLTPASNCCYDSSIDVILDLNNAADILEVIDASKPEGMDDGVTLLQAEVQRLSMEENRLDENIRKE</sequence>
<proteinExistence type="predicted"/>
<comment type="caution">
    <text evidence="2">The sequence shown here is derived from an EMBL/GenBank/DDBJ whole genome shotgun (WGS) entry which is preliminary data.</text>
</comment>
<reference evidence="2" key="1">
    <citation type="submission" date="2022-06" db="EMBL/GenBank/DDBJ databases">
        <title>Uncovering the hologenomic basis of an extraordinary plant invasion.</title>
        <authorList>
            <person name="Bieker V.C."/>
            <person name="Martin M.D."/>
            <person name="Gilbert T."/>
            <person name="Hodgins K."/>
            <person name="Battlay P."/>
            <person name="Petersen B."/>
            <person name="Wilson J."/>
        </authorList>
    </citation>
    <scope>NUCLEOTIDE SEQUENCE</scope>
    <source>
        <strain evidence="2">AA19_3_7</strain>
        <tissue evidence="2">Leaf</tissue>
    </source>
</reference>
<dbReference type="EMBL" id="JAMZMK010005665">
    <property type="protein sequence ID" value="KAI7752523.1"/>
    <property type="molecule type" value="Genomic_DNA"/>
</dbReference>
<keyword evidence="3" id="KW-1185">Reference proteome</keyword>
<accession>A0AAD5D275</accession>
<dbReference type="Proteomes" id="UP001206925">
    <property type="component" value="Unassembled WGS sequence"/>
</dbReference>
<dbReference type="AlphaFoldDB" id="A0AAD5D275"/>